<evidence type="ECO:0000313" key="4">
    <source>
        <dbReference type="EMBL" id="GBN62868.1"/>
    </source>
</evidence>
<evidence type="ECO:0000313" key="5">
    <source>
        <dbReference type="Proteomes" id="UP000499080"/>
    </source>
</evidence>
<dbReference type="EMBL" id="BGPR01013927">
    <property type="protein sequence ID" value="GBN62868.1"/>
    <property type="molecule type" value="Genomic_DNA"/>
</dbReference>
<proteinExistence type="predicted"/>
<sequence>MGDVTIHPRAQKTSPGRCELCEQGFVVLEDTITIEKQNLYHGMDLIDQNVHIIRGLAKTENQAYEEITLPCNLSSGLVIDTECSPMSPCLIPLQTGVDEKLVQKLLNIFINGIPCQSLLCLFVDDNAVLSIGASKRKWNS</sequence>
<evidence type="ECO:0000313" key="1">
    <source>
        <dbReference type="EMBL" id="GBN61439.1"/>
    </source>
</evidence>
<reference evidence="3 5" key="1">
    <citation type="journal article" date="2019" name="Sci. Rep.">
        <title>Orb-weaving spider Araneus ventricosus genome elucidates the spidroin gene catalogue.</title>
        <authorList>
            <person name="Kono N."/>
            <person name="Nakamura H."/>
            <person name="Ohtoshi R."/>
            <person name="Moran D.A.P."/>
            <person name="Shinohara A."/>
            <person name="Yoshida Y."/>
            <person name="Fujiwara M."/>
            <person name="Mori M."/>
            <person name="Tomita M."/>
            <person name="Arakawa K."/>
        </authorList>
    </citation>
    <scope>NUCLEOTIDE SEQUENCE [LARGE SCALE GENOMIC DNA]</scope>
</reference>
<name>A0A4Y2QHP6_ARAVE</name>
<evidence type="ECO:0000313" key="2">
    <source>
        <dbReference type="EMBL" id="GBN61483.1"/>
    </source>
</evidence>
<organism evidence="3 5">
    <name type="scientific">Araneus ventricosus</name>
    <name type="common">Orbweaver spider</name>
    <name type="synonym">Epeira ventricosa</name>
    <dbReference type="NCBI Taxonomy" id="182803"/>
    <lineage>
        <taxon>Eukaryota</taxon>
        <taxon>Metazoa</taxon>
        <taxon>Ecdysozoa</taxon>
        <taxon>Arthropoda</taxon>
        <taxon>Chelicerata</taxon>
        <taxon>Arachnida</taxon>
        <taxon>Araneae</taxon>
        <taxon>Araneomorphae</taxon>
        <taxon>Entelegynae</taxon>
        <taxon>Araneoidea</taxon>
        <taxon>Araneidae</taxon>
        <taxon>Araneus</taxon>
    </lineage>
</organism>
<keyword evidence="5" id="KW-1185">Reference proteome</keyword>
<dbReference type="EMBL" id="BGPR01013631">
    <property type="protein sequence ID" value="GBN61483.1"/>
    <property type="molecule type" value="Genomic_DNA"/>
</dbReference>
<dbReference type="OrthoDB" id="418748at2759"/>
<protein>
    <submittedName>
        <fullName evidence="3">Uncharacterized protein</fullName>
    </submittedName>
</protein>
<gene>
    <name evidence="3" type="ORF">AVEN_140426_1</name>
    <name evidence="2" type="ORF">AVEN_185097_1</name>
    <name evidence="1" type="ORF">AVEN_185375_1</name>
    <name evidence="4" type="ORF">AVEN_20164_1</name>
</gene>
<dbReference type="EMBL" id="BGPR01013918">
    <property type="protein sequence ID" value="GBN62821.1"/>
    <property type="molecule type" value="Genomic_DNA"/>
</dbReference>
<accession>A0A4Y2QHP6</accession>
<dbReference type="AlphaFoldDB" id="A0A4Y2QHP6"/>
<dbReference type="Proteomes" id="UP000499080">
    <property type="component" value="Unassembled WGS sequence"/>
</dbReference>
<evidence type="ECO:0000313" key="3">
    <source>
        <dbReference type="EMBL" id="GBN62821.1"/>
    </source>
</evidence>
<comment type="caution">
    <text evidence="3">The sequence shown here is derived from an EMBL/GenBank/DDBJ whole genome shotgun (WGS) entry which is preliminary data.</text>
</comment>
<dbReference type="EMBL" id="BGPR01013618">
    <property type="protein sequence ID" value="GBN61439.1"/>
    <property type="molecule type" value="Genomic_DNA"/>
</dbReference>